<keyword evidence="2" id="KW-1185">Reference proteome</keyword>
<gene>
    <name evidence="1" type="ORF">LIET2_gp022</name>
</gene>
<evidence type="ECO:0000313" key="2">
    <source>
        <dbReference type="Proteomes" id="UP000289486"/>
    </source>
</evidence>
<dbReference type="EMBL" id="MK388689">
    <property type="protein sequence ID" value="QAX92274.1"/>
    <property type="molecule type" value="Genomic_DNA"/>
</dbReference>
<organism evidence="1 2">
    <name type="scientific">Pantoea phage vB_PagM_LIET2</name>
    <dbReference type="NCBI Taxonomy" id="2508071"/>
    <lineage>
        <taxon>Viruses</taxon>
        <taxon>Duplodnaviria</taxon>
        <taxon>Heunggongvirae</taxon>
        <taxon>Uroviricota</taxon>
        <taxon>Caudoviricetes</taxon>
        <taxon>Lietduovirus</taxon>
        <taxon>Lietduovirus LIET2</taxon>
    </lineage>
</organism>
<sequence length="48" mass="5310">MNQLNEEQAHLLKTVMGSMWSDFVAEAEENGFTEEDCEALYAAVGGEN</sequence>
<dbReference type="Proteomes" id="UP000289486">
    <property type="component" value="Segment"/>
</dbReference>
<reference evidence="1 2" key="1">
    <citation type="submission" date="2019-01" db="EMBL/GenBank/DDBJ databases">
        <title>Complete genome sequence of Pantoea phage vB_PagM_LIET2.</title>
        <authorList>
            <person name="Truncaite L."/>
            <person name="Simoliuniene M."/>
            <person name="Kazlauskas D."/>
            <person name="Meskys R."/>
            <person name="Simoliunas E."/>
        </authorList>
    </citation>
    <scope>NUCLEOTIDE SEQUENCE [LARGE SCALE GENOMIC DNA]</scope>
</reference>
<evidence type="ECO:0000313" key="1">
    <source>
        <dbReference type="EMBL" id="QAX92274.1"/>
    </source>
</evidence>
<name>A0A411AVZ5_9CAUD</name>
<protein>
    <submittedName>
        <fullName evidence="1">Uncharacterized protein</fullName>
    </submittedName>
</protein>
<proteinExistence type="predicted"/>
<accession>A0A411AVZ5</accession>